<dbReference type="PANTHER" id="PTHR12083:SF9">
    <property type="entry name" value="BIFUNCTIONAL POLYNUCLEOTIDE PHOSPHATASE_KINASE"/>
    <property type="match status" value="1"/>
</dbReference>
<sequence length="146" mass="16140">MEAVILCGVQASGKTRLYRDRFLHTHVRISRDLLGTAHRERRFLELCLETGQRLVVDKTNATPAHRRPYVEAARAAGFSVVAYLLEVAPAEAVARNARREPPWRVPDRAVLGTHRDLVPPEPAEGFAAIWRARADGAGGWIIGPGT</sequence>
<dbReference type="PANTHER" id="PTHR12083">
    <property type="entry name" value="BIFUNCTIONAL POLYNUCLEOTIDE PHOSPHATASE/KINASE"/>
    <property type="match status" value="1"/>
</dbReference>
<gene>
    <name evidence="1" type="ORF">AVDCRST_MAG13-3019</name>
</gene>
<evidence type="ECO:0008006" key="2">
    <source>
        <dbReference type="Google" id="ProtNLM"/>
    </source>
</evidence>
<dbReference type="InterPro" id="IPR027417">
    <property type="entry name" value="P-loop_NTPase"/>
</dbReference>
<protein>
    <recommendedName>
        <fullName evidence="2">Polynucleotide kinase 3-phosphatase-like</fullName>
    </recommendedName>
</protein>
<organism evidence="1">
    <name type="scientific">uncultured Solirubrobacteraceae bacterium</name>
    <dbReference type="NCBI Taxonomy" id="1162706"/>
    <lineage>
        <taxon>Bacteria</taxon>
        <taxon>Bacillati</taxon>
        <taxon>Actinomycetota</taxon>
        <taxon>Thermoleophilia</taxon>
        <taxon>Solirubrobacterales</taxon>
        <taxon>Solirubrobacteraceae</taxon>
        <taxon>environmental samples</taxon>
    </lineage>
</organism>
<dbReference type="GO" id="GO:0003690">
    <property type="term" value="F:double-stranded DNA binding"/>
    <property type="evidence" value="ECO:0007669"/>
    <property type="project" value="TreeGrafter"/>
</dbReference>
<dbReference type="GO" id="GO:0046404">
    <property type="term" value="F:ATP-dependent polydeoxyribonucleotide 5'-hydroxyl-kinase activity"/>
    <property type="evidence" value="ECO:0007669"/>
    <property type="project" value="TreeGrafter"/>
</dbReference>
<name>A0A6J4T6B8_9ACTN</name>
<reference evidence="1" key="1">
    <citation type="submission" date="2020-02" db="EMBL/GenBank/DDBJ databases">
        <authorList>
            <person name="Meier V. D."/>
        </authorList>
    </citation>
    <scope>NUCLEOTIDE SEQUENCE</scope>
    <source>
        <strain evidence="1">AVDCRST_MAG13</strain>
    </source>
</reference>
<proteinExistence type="predicted"/>
<evidence type="ECO:0000313" key="1">
    <source>
        <dbReference type="EMBL" id="CAA9514999.1"/>
    </source>
</evidence>
<dbReference type="SUPFAM" id="SSF52540">
    <property type="entry name" value="P-loop containing nucleoside triphosphate hydrolases"/>
    <property type="match status" value="1"/>
</dbReference>
<dbReference type="GO" id="GO:0006281">
    <property type="term" value="P:DNA repair"/>
    <property type="evidence" value="ECO:0007669"/>
    <property type="project" value="TreeGrafter"/>
</dbReference>
<dbReference type="AlphaFoldDB" id="A0A6J4T6B8"/>
<dbReference type="Gene3D" id="3.40.50.300">
    <property type="entry name" value="P-loop containing nucleotide triphosphate hydrolases"/>
    <property type="match status" value="1"/>
</dbReference>
<dbReference type="EMBL" id="CADCVO010000491">
    <property type="protein sequence ID" value="CAA9514999.1"/>
    <property type="molecule type" value="Genomic_DNA"/>
</dbReference>
<dbReference type="GO" id="GO:0046403">
    <property type="term" value="F:polynucleotide 3'-phosphatase activity"/>
    <property type="evidence" value="ECO:0007669"/>
    <property type="project" value="TreeGrafter"/>
</dbReference>
<accession>A0A6J4T6B8</accession>
<dbReference type="Pfam" id="PF13671">
    <property type="entry name" value="AAA_33"/>
    <property type="match status" value="1"/>
</dbReference>